<accession>A0A0D2TA26</accession>
<gene>
    <name evidence="1" type="ORF">B456_009G056500</name>
</gene>
<keyword evidence="2" id="KW-1185">Reference proteome</keyword>
<sequence>MKMASGGVAIVATLGYFALYSNKKPEASAKDVAKVTAGVAKPGNTRPR</sequence>
<evidence type="ECO:0000313" key="1">
    <source>
        <dbReference type="EMBL" id="KJB53454.1"/>
    </source>
</evidence>
<name>A0A0D2TA26_GOSRA</name>
<dbReference type="EMBL" id="CM001748">
    <property type="protein sequence ID" value="KJB53454.1"/>
    <property type="molecule type" value="Genomic_DNA"/>
</dbReference>
<dbReference type="AlphaFoldDB" id="A0A0D2TA26"/>
<evidence type="ECO:0000313" key="2">
    <source>
        <dbReference type="Proteomes" id="UP000032304"/>
    </source>
</evidence>
<protein>
    <submittedName>
        <fullName evidence="1">Uncharacterized protein</fullName>
    </submittedName>
</protein>
<dbReference type="Gramene" id="KJB53454">
    <property type="protein sequence ID" value="KJB53454"/>
    <property type="gene ID" value="B456_009G056500"/>
</dbReference>
<organism evidence="1 2">
    <name type="scientific">Gossypium raimondii</name>
    <name type="common">Peruvian cotton</name>
    <name type="synonym">Gossypium klotzschianum subsp. raimondii</name>
    <dbReference type="NCBI Taxonomy" id="29730"/>
    <lineage>
        <taxon>Eukaryota</taxon>
        <taxon>Viridiplantae</taxon>
        <taxon>Streptophyta</taxon>
        <taxon>Embryophyta</taxon>
        <taxon>Tracheophyta</taxon>
        <taxon>Spermatophyta</taxon>
        <taxon>Magnoliopsida</taxon>
        <taxon>eudicotyledons</taxon>
        <taxon>Gunneridae</taxon>
        <taxon>Pentapetalae</taxon>
        <taxon>rosids</taxon>
        <taxon>malvids</taxon>
        <taxon>Malvales</taxon>
        <taxon>Malvaceae</taxon>
        <taxon>Malvoideae</taxon>
        <taxon>Gossypium</taxon>
    </lineage>
</organism>
<reference evidence="1 2" key="1">
    <citation type="journal article" date="2012" name="Nature">
        <title>Repeated polyploidization of Gossypium genomes and the evolution of spinnable cotton fibres.</title>
        <authorList>
            <person name="Paterson A.H."/>
            <person name="Wendel J.F."/>
            <person name="Gundlach H."/>
            <person name="Guo H."/>
            <person name="Jenkins J."/>
            <person name="Jin D."/>
            <person name="Llewellyn D."/>
            <person name="Showmaker K.C."/>
            <person name="Shu S."/>
            <person name="Udall J."/>
            <person name="Yoo M.J."/>
            <person name="Byers R."/>
            <person name="Chen W."/>
            <person name="Doron-Faigenboim A."/>
            <person name="Duke M.V."/>
            <person name="Gong L."/>
            <person name="Grimwood J."/>
            <person name="Grover C."/>
            <person name="Grupp K."/>
            <person name="Hu G."/>
            <person name="Lee T.H."/>
            <person name="Li J."/>
            <person name="Lin L."/>
            <person name="Liu T."/>
            <person name="Marler B.S."/>
            <person name="Page J.T."/>
            <person name="Roberts A.W."/>
            <person name="Romanel E."/>
            <person name="Sanders W.S."/>
            <person name="Szadkowski E."/>
            <person name="Tan X."/>
            <person name="Tang H."/>
            <person name="Xu C."/>
            <person name="Wang J."/>
            <person name="Wang Z."/>
            <person name="Zhang D."/>
            <person name="Zhang L."/>
            <person name="Ashrafi H."/>
            <person name="Bedon F."/>
            <person name="Bowers J.E."/>
            <person name="Brubaker C.L."/>
            <person name="Chee P.W."/>
            <person name="Das S."/>
            <person name="Gingle A.R."/>
            <person name="Haigler C.H."/>
            <person name="Harker D."/>
            <person name="Hoffmann L.V."/>
            <person name="Hovav R."/>
            <person name="Jones D.C."/>
            <person name="Lemke C."/>
            <person name="Mansoor S."/>
            <person name="ur Rahman M."/>
            <person name="Rainville L.N."/>
            <person name="Rambani A."/>
            <person name="Reddy U.K."/>
            <person name="Rong J.K."/>
            <person name="Saranga Y."/>
            <person name="Scheffler B.E."/>
            <person name="Scheffler J.A."/>
            <person name="Stelly D.M."/>
            <person name="Triplett B.A."/>
            <person name="Van Deynze A."/>
            <person name="Vaslin M.F."/>
            <person name="Waghmare V.N."/>
            <person name="Walford S.A."/>
            <person name="Wright R.J."/>
            <person name="Zaki E.A."/>
            <person name="Zhang T."/>
            <person name="Dennis E.S."/>
            <person name="Mayer K.F."/>
            <person name="Peterson D.G."/>
            <person name="Rokhsar D.S."/>
            <person name="Wang X."/>
            <person name="Schmutz J."/>
        </authorList>
    </citation>
    <scope>NUCLEOTIDE SEQUENCE [LARGE SCALE GENOMIC DNA]</scope>
</reference>
<proteinExistence type="predicted"/>
<dbReference type="Proteomes" id="UP000032304">
    <property type="component" value="Chromosome 9"/>
</dbReference>